<dbReference type="AlphaFoldDB" id="A0A6A6AV20"/>
<evidence type="ECO:0000256" key="1">
    <source>
        <dbReference type="ARBA" id="ARBA00009431"/>
    </source>
</evidence>
<dbReference type="OrthoDB" id="443318at2759"/>
<keyword evidence="6" id="KW-0325">Glycoprotein</keyword>
<feature type="chain" id="PRO_5025345313" evidence="7">
    <location>
        <begin position="19"/>
        <end position="604"/>
    </location>
</feature>
<organism evidence="8 9">
    <name type="scientific">Dothidotthia symphoricarpi CBS 119687</name>
    <dbReference type="NCBI Taxonomy" id="1392245"/>
    <lineage>
        <taxon>Eukaryota</taxon>
        <taxon>Fungi</taxon>
        <taxon>Dikarya</taxon>
        <taxon>Ascomycota</taxon>
        <taxon>Pezizomycotina</taxon>
        <taxon>Dothideomycetes</taxon>
        <taxon>Pleosporomycetidae</taxon>
        <taxon>Pleosporales</taxon>
        <taxon>Dothidotthiaceae</taxon>
        <taxon>Dothidotthia</taxon>
    </lineage>
</organism>
<comment type="similarity">
    <text evidence="1">Belongs to the peptidase S10 family.</text>
</comment>
<dbReference type="GO" id="GO:0006508">
    <property type="term" value="P:proteolysis"/>
    <property type="evidence" value="ECO:0007669"/>
    <property type="project" value="UniProtKB-KW"/>
</dbReference>
<evidence type="ECO:0000313" key="8">
    <source>
        <dbReference type="EMBL" id="KAF2134717.1"/>
    </source>
</evidence>
<evidence type="ECO:0000256" key="4">
    <source>
        <dbReference type="ARBA" id="ARBA00022729"/>
    </source>
</evidence>
<keyword evidence="2 8" id="KW-0121">Carboxypeptidase</keyword>
<proteinExistence type="inferred from homology"/>
<keyword evidence="5" id="KW-0378">Hydrolase</keyword>
<name>A0A6A6AV20_9PLEO</name>
<sequence>MHLLSLFMFAGTIAACCSQKTYSRPGKQRVVKHSKRIPGASIEYQKTSLCDNPGGSYSGYVYLPSSAIPDLESATPFNISTFFWFFPRRNSAGSDKMAVYLAGGPGESSTWHAFVGTGPCRLMNGGREAGRNDISFNNQVSMLYIDQPNHVGYSYDTIVDGYYNVLDETVHTGPGTEGVMSNLTIMRGRFSSQNPATTASTTEQVSKHLWQFLQVWFAEYVDFGPYGGAWAPAVARYILSRNSNLDRSRHSKLHLESVGMINSCNDIAIMGQSYLDFAINNTYSQPFINQTTYDIALNELNKSGGCIEQIQACRDAAVVGDPKGTGANLDVNGICLQAFSFCGTNVQNTYIASGHSVFDIAATPNYPFPPKDAVTFLNQKWVREQLGVPEMNFTWDSQLVRNQFFQTGDALRRTIQEVQDVLEQGVKVAMIYGDRDFQCNWFGGEKLALSLNAPKTISSLEDAGYTTVKQRCPASQSSSCHSHNPLDNTKAAVRQHSSLSFSRVFDAAHYAEYHQPESITRIFERTIMSSDVETGEKLDAGEVDSKYVTKGYKNGMSIRNQYERVTERQCSLWSVQLSCSPTQINALVIGTARVKNMVVVHPPF</sequence>
<dbReference type="GO" id="GO:0000324">
    <property type="term" value="C:fungal-type vacuole"/>
    <property type="evidence" value="ECO:0007669"/>
    <property type="project" value="TreeGrafter"/>
</dbReference>
<keyword evidence="3" id="KW-0645">Protease</keyword>
<dbReference type="RefSeq" id="XP_033529104.1">
    <property type="nucleotide sequence ID" value="XM_033669361.1"/>
</dbReference>
<keyword evidence="4 7" id="KW-0732">Signal</keyword>
<evidence type="ECO:0000256" key="6">
    <source>
        <dbReference type="ARBA" id="ARBA00023180"/>
    </source>
</evidence>
<dbReference type="GO" id="GO:0004185">
    <property type="term" value="F:serine-type carboxypeptidase activity"/>
    <property type="evidence" value="ECO:0007669"/>
    <property type="project" value="InterPro"/>
</dbReference>
<protein>
    <submittedName>
        <fullName evidence="8">Putative carboxypeptidase S1</fullName>
    </submittedName>
</protein>
<dbReference type="EMBL" id="ML977497">
    <property type="protein sequence ID" value="KAF2134717.1"/>
    <property type="molecule type" value="Genomic_DNA"/>
</dbReference>
<keyword evidence="9" id="KW-1185">Reference proteome</keyword>
<evidence type="ECO:0000256" key="5">
    <source>
        <dbReference type="ARBA" id="ARBA00022801"/>
    </source>
</evidence>
<feature type="signal peptide" evidence="7">
    <location>
        <begin position="1"/>
        <end position="18"/>
    </location>
</feature>
<dbReference type="Proteomes" id="UP000799771">
    <property type="component" value="Unassembled WGS sequence"/>
</dbReference>
<evidence type="ECO:0000313" key="9">
    <source>
        <dbReference type="Proteomes" id="UP000799771"/>
    </source>
</evidence>
<dbReference type="GeneID" id="54409793"/>
<reference evidence="8" key="1">
    <citation type="journal article" date="2020" name="Stud. Mycol.">
        <title>101 Dothideomycetes genomes: a test case for predicting lifestyles and emergence of pathogens.</title>
        <authorList>
            <person name="Haridas S."/>
            <person name="Albert R."/>
            <person name="Binder M."/>
            <person name="Bloem J."/>
            <person name="Labutti K."/>
            <person name="Salamov A."/>
            <person name="Andreopoulos B."/>
            <person name="Baker S."/>
            <person name="Barry K."/>
            <person name="Bills G."/>
            <person name="Bluhm B."/>
            <person name="Cannon C."/>
            <person name="Castanera R."/>
            <person name="Culley D."/>
            <person name="Daum C."/>
            <person name="Ezra D."/>
            <person name="Gonzalez J."/>
            <person name="Henrissat B."/>
            <person name="Kuo A."/>
            <person name="Liang C."/>
            <person name="Lipzen A."/>
            <person name="Lutzoni F."/>
            <person name="Magnuson J."/>
            <person name="Mondo S."/>
            <person name="Nolan M."/>
            <person name="Ohm R."/>
            <person name="Pangilinan J."/>
            <person name="Park H.-J."/>
            <person name="Ramirez L."/>
            <person name="Alfaro M."/>
            <person name="Sun H."/>
            <person name="Tritt A."/>
            <person name="Yoshinaga Y."/>
            <person name="Zwiers L.-H."/>
            <person name="Turgeon B."/>
            <person name="Goodwin S."/>
            <person name="Spatafora J."/>
            <person name="Crous P."/>
            <person name="Grigoriev I."/>
        </authorList>
    </citation>
    <scope>NUCLEOTIDE SEQUENCE</scope>
    <source>
        <strain evidence="8">CBS 119687</strain>
    </source>
</reference>
<accession>A0A6A6AV20</accession>
<dbReference type="InterPro" id="IPR001563">
    <property type="entry name" value="Peptidase_S10"/>
</dbReference>
<dbReference type="InterPro" id="IPR029058">
    <property type="entry name" value="AB_hydrolase_fold"/>
</dbReference>
<gene>
    <name evidence="8" type="ORF">P153DRAFT_372039</name>
</gene>
<dbReference type="PANTHER" id="PTHR11802:SF189">
    <property type="entry name" value="CARBOXYPEPTIDASE"/>
    <property type="match status" value="1"/>
</dbReference>
<dbReference type="Gene3D" id="3.40.50.1820">
    <property type="entry name" value="alpha/beta hydrolase"/>
    <property type="match status" value="1"/>
</dbReference>
<evidence type="ECO:0000256" key="7">
    <source>
        <dbReference type="SAM" id="SignalP"/>
    </source>
</evidence>
<evidence type="ECO:0000256" key="3">
    <source>
        <dbReference type="ARBA" id="ARBA00022670"/>
    </source>
</evidence>
<dbReference type="Pfam" id="PF00450">
    <property type="entry name" value="Peptidase_S10"/>
    <property type="match status" value="1"/>
</dbReference>
<evidence type="ECO:0000256" key="2">
    <source>
        <dbReference type="ARBA" id="ARBA00022645"/>
    </source>
</evidence>
<dbReference type="SUPFAM" id="SSF53474">
    <property type="entry name" value="alpha/beta-Hydrolases"/>
    <property type="match status" value="1"/>
</dbReference>
<dbReference type="PANTHER" id="PTHR11802">
    <property type="entry name" value="SERINE PROTEASE FAMILY S10 SERINE CARBOXYPEPTIDASE"/>
    <property type="match status" value="1"/>
</dbReference>